<comment type="similarity">
    <text evidence="3">Belongs to the N(4)/N(6)-methyltransferase family.</text>
</comment>
<dbReference type="GO" id="GO:0008168">
    <property type="term" value="F:methyltransferase activity"/>
    <property type="evidence" value="ECO:0007669"/>
    <property type="project" value="UniProtKB-KW"/>
</dbReference>
<dbReference type="InterPro" id="IPR003115">
    <property type="entry name" value="ParB_N"/>
</dbReference>
<keyword evidence="3" id="KW-0949">S-adenosyl-L-methionine</keyword>
<dbReference type="PRINTS" id="PR00508">
    <property type="entry name" value="S21N4MTFRASE"/>
</dbReference>
<dbReference type="Pfam" id="PF01555">
    <property type="entry name" value="N6_N4_Mtase"/>
    <property type="match status" value="1"/>
</dbReference>
<dbReference type="SUPFAM" id="SSF53335">
    <property type="entry name" value="S-adenosyl-L-methionine-dependent methyltransferases"/>
    <property type="match status" value="1"/>
</dbReference>
<evidence type="ECO:0000256" key="3">
    <source>
        <dbReference type="RuleBase" id="RU362026"/>
    </source>
</evidence>
<evidence type="ECO:0000256" key="2">
    <source>
        <dbReference type="ARBA" id="ARBA00022679"/>
    </source>
</evidence>
<accession>A0ABT4IDW3</accession>
<keyword evidence="3" id="KW-0680">Restriction system</keyword>
<dbReference type="InterPro" id="IPR001091">
    <property type="entry name" value="RM_Methyltransferase"/>
</dbReference>
<dbReference type="InterPro" id="IPR036086">
    <property type="entry name" value="ParB/Sulfiredoxin_sf"/>
</dbReference>
<evidence type="ECO:0000313" key="6">
    <source>
        <dbReference type="Proteomes" id="UP001141422"/>
    </source>
</evidence>
<keyword evidence="2" id="KW-0808">Transferase</keyword>
<reference evidence="5" key="1">
    <citation type="submission" date="2022-12" db="EMBL/GenBank/DDBJ databases">
        <title>Isolation and characterisation of novel Methanocorpusculum spp. from native Australian herbivores indicates the genus is ancestrally host-associated.</title>
        <authorList>
            <person name="Volmer J.G."/>
            <person name="Soo R.M."/>
            <person name="Evans P.N."/>
            <person name="Hoedt E.C."/>
            <person name="Astorga Alsina A.L."/>
            <person name="Woodcroft B.J."/>
            <person name="Tyson G.W."/>
            <person name="Hugenholtz P."/>
            <person name="Morrison M."/>
        </authorList>
    </citation>
    <scope>NUCLEOTIDE SEQUENCE</scope>
    <source>
        <strain evidence="5">MG</strain>
    </source>
</reference>
<dbReference type="PIRSF" id="PIRSF036758">
    <property type="entry name" value="Aden_M_ParB"/>
    <property type="match status" value="1"/>
</dbReference>
<dbReference type="SMART" id="SM00470">
    <property type="entry name" value="ParB"/>
    <property type="match status" value="1"/>
</dbReference>
<dbReference type="Proteomes" id="UP001141422">
    <property type="component" value="Unassembled WGS sequence"/>
</dbReference>
<dbReference type="InterPro" id="IPR015840">
    <property type="entry name" value="DNA_MeTrfase_ParB"/>
</dbReference>
<sequence>MSSSLTETEQTLLSKLADLPVEDIPLEQIRSDGENPNKMTDEQYSGLISHIKKYGIINAIIITESGLLADGEHRLKAAKELGYTTIKARKIPDNEVERRIIRQTMNKIRGKHDAALDAREYQKLIDLDAIVPLSDYLGEDPGELLHVLDKVSLIEKKDPDDFDMDAALDEITIPETKPGDIIQMGDHLLICGDCTDPDIWNQLDPQPLSMMMTDPPYNCNIKGKGHGKELTLKNDNLTQEQFHTLISGFLHQAMQHVAGAQYIFMSSEEWPTLHTAFEEAGGRWSTTIIWVKSHFCLSRKDMHPQYEPLLVGTVKETLDPKMKTTAQPILYGWKKGSHRQWYDTRTETDVWVAAKPSRNEVHPTMKPVTLYRKAILLSTKPLDTVADPFCGSGSAVIACEQTHRKCRAIELDPVYCDVIKKRWEQFTGRKAEIIRSGDHAWTQA</sequence>
<dbReference type="GO" id="GO:0032259">
    <property type="term" value="P:methylation"/>
    <property type="evidence" value="ECO:0007669"/>
    <property type="project" value="UniProtKB-KW"/>
</dbReference>
<feature type="domain" description="ParB-like N-terminal" evidence="4">
    <location>
        <begin position="22"/>
        <end position="107"/>
    </location>
</feature>
<name>A0ABT4IDW3_9EURY</name>
<dbReference type="Gene3D" id="3.40.50.150">
    <property type="entry name" value="Vaccinia Virus protein VP39"/>
    <property type="match status" value="1"/>
</dbReference>
<comment type="caution">
    <text evidence="5">The sequence shown here is derived from an EMBL/GenBank/DDBJ whole genome shotgun (WGS) entry which is preliminary data.</text>
</comment>
<evidence type="ECO:0000259" key="4">
    <source>
        <dbReference type="SMART" id="SM00470"/>
    </source>
</evidence>
<dbReference type="RefSeq" id="WP_268924148.1">
    <property type="nucleotide sequence ID" value="NZ_JAPTGB010000003.1"/>
</dbReference>
<organism evidence="5 6">
    <name type="scientific">Methanocorpusculum petauri</name>
    <dbReference type="NCBI Taxonomy" id="3002863"/>
    <lineage>
        <taxon>Archaea</taxon>
        <taxon>Methanobacteriati</taxon>
        <taxon>Methanobacteriota</taxon>
        <taxon>Stenosarchaea group</taxon>
        <taxon>Methanomicrobia</taxon>
        <taxon>Methanomicrobiales</taxon>
        <taxon>Methanocorpusculaceae</taxon>
        <taxon>Methanocorpusculum</taxon>
    </lineage>
</organism>
<dbReference type="Gene3D" id="3.90.1530.10">
    <property type="entry name" value="Conserved hypothetical protein from pyrococcus furiosus pfu- 392566-001, ParB domain"/>
    <property type="match status" value="1"/>
</dbReference>
<evidence type="ECO:0000313" key="5">
    <source>
        <dbReference type="EMBL" id="MCZ0859925.1"/>
    </source>
</evidence>
<comment type="catalytic activity">
    <reaction evidence="3">
        <text>a 2'-deoxycytidine in DNA + S-adenosyl-L-methionine = an N(4)-methyl-2'-deoxycytidine in DNA + S-adenosyl-L-homocysteine + H(+)</text>
        <dbReference type="Rhea" id="RHEA:16857"/>
        <dbReference type="Rhea" id="RHEA-COMP:11369"/>
        <dbReference type="Rhea" id="RHEA-COMP:13674"/>
        <dbReference type="ChEBI" id="CHEBI:15378"/>
        <dbReference type="ChEBI" id="CHEBI:57856"/>
        <dbReference type="ChEBI" id="CHEBI:59789"/>
        <dbReference type="ChEBI" id="CHEBI:85452"/>
        <dbReference type="ChEBI" id="CHEBI:137933"/>
        <dbReference type="EC" id="2.1.1.113"/>
    </reaction>
</comment>
<dbReference type="InterPro" id="IPR002941">
    <property type="entry name" value="DNA_methylase_N4/N6"/>
</dbReference>
<dbReference type="Pfam" id="PF02195">
    <property type="entry name" value="ParB_N"/>
    <property type="match status" value="1"/>
</dbReference>
<proteinExistence type="inferred from homology"/>
<evidence type="ECO:0000256" key="1">
    <source>
        <dbReference type="ARBA" id="ARBA00022603"/>
    </source>
</evidence>
<keyword evidence="6" id="KW-1185">Reference proteome</keyword>
<protein>
    <recommendedName>
        <fullName evidence="3">Type II methyltransferase</fullName>
        <ecNumber evidence="3">2.1.1.113</ecNumber>
    </recommendedName>
    <alternativeName>
        <fullName evidence="3">N-4 cytosine-specific methyltransferase</fullName>
    </alternativeName>
</protein>
<dbReference type="SUPFAM" id="SSF110849">
    <property type="entry name" value="ParB/Sulfiredoxin"/>
    <property type="match status" value="1"/>
</dbReference>
<dbReference type="EMBL" id="JAPTGB010000003">
    <property type="protein sequence ID" value="MCZ0859925.1"/>
    <property type="molecule type" value="Genomic_DNA"/>
</dbReference>
<gene>
    <name evidence="5" type="ORF">O0S10_01620</name>
</gene>
<keyword evidence="1 3" id="KW-0489">Methyltransferase</keyword>
<dbReference type="EC" id="2.1.1.113" evidence="3"/>
<dbReference type="InterPro" id="IPR029063">
    <property type="entry name" value="SAM-dependent_MTases_sf"/>
</dbReference>